<dbReference type="AlphaFoldDB" id="A0AAD7RR60"/>
<dbReference type="Gene3D" id="4.10.260.30">
    <property type="entry name" value="Apolipoprotein C-I"/>
    <property type="match status" value="1"/>
</dbReference>
<comment type="similarity">
    <text evidence="2">Belongs to the apolipoprotein C1 family.</text>
</comment>
<dbReference type="Proteomes" id="UP001221898">
    <property type="component" value="Unassembled WGS sequence"/>
</dbReference>
<dbReference type="GO" id="GO:0050995">
    <property type="term" value="P:negative regulation of lipid catabolic process"/>
    <property type="evidence" value="ECO:0007669"/>
    <property type="project" value="TreeGrafter"/>
</dbReference>
<gene>
    <name evidence="8" type="ORF">AAFF_G00126250</name>
</gene>
<evidence type="ECO:0000256" key="4">
    <source>
        <dbReference type="ARBA" id="ARBA00022525"/>
    </source>
</evidence>
<keyword evidence="6" id="KW-0445">Lipid transport</keyword>
<dbReference type="InterPro" id="IPR043081">
    <property type="entry name" value="ApoC-1_sf"/>
</dbReference>
<protein>
    <recommendedName>
        <fullName evidence="10">Apolipoprotein C-I</fullName>
    </recommendedName>
</protein>
<evidence type="ECO:0000256" key="7">
    <source>
        <dbReference type="SAM" id="SignalP"/>
    </source>
</evidence>
<evidence type="ECO:0000313" key="8">
    <source>
        <dbReference type="EMBL" id="KAJ8388869.1"/>
    </source>
</evidence>
<dbReference type="Pfam" id="PF04691">
    <property type="entry name" value="ApoC-I"/>
    <property type="match status" value="1"/>
</dbReference>
<dbReference type="PANTHER" id="PTHR16565:SF2">
    <property type="entry name" value="APOLIPOPROTEIN C-I"/>
    <property type="match status" value="1"/>
</dbReference>
<keyword evidence="5 7" id="KW-0732">Signal</keyword>
<name>A0AAD7RR60_9TELE</name>
<feature type="chain" id="PRO_5042286294" description="Apolipoprotein C-I" evidence="7">
    <location>
        <begin position="21"/>
        <end position="89"/>
    </location>
</feature>
<evidence type="ECO:0000256" key="6">
    <source>
        <dbReference type="ARBA" id="ARBA00023055"/>
    </source>
</evidence>
<evidence type="ECO:0000256" key="2">
    <source>
        <dbReference type="ARBA" id="ARBA00009204"/>
    </source>
</evidence>
<feature type="signal peptide" evidence="7">
    <location>
        <begin position="1"/>
        <end position="20"/>
    </location>
</feature>
<keyword evidence="3" id="KW-0813">Transport</keyword>
<organism evidence="8 9">
    <name type="scientific">Aldrovandia affinis</name>
    <dbReference type="NCBI Taxonomy" id="143900"/>
    <lineage>
        <taxon>Eukaryota</taxon>
        <taxon>Metazoa</taxon>
        <taxon>Chordata</taxon>
        <taxon>Craniata</taxon>
        <taxon>Vertebrata</taxon>
        <taxon>Euteleostomi</taxon>
        <taxon>Actinopterygii</taxon>
        <taxon>Neopterygii</taxon>
        <taxon>Teleostei</taxon>
        <taxon>Notacanthiformes</taxon>
        <taxon>Halosauridae</taxon>
        <taxon>Aldrovandia</taxon>
    </lineage>
</organism>
<dbReference type="GO" id="GO:0006869">
    <property type="term" value="P:lipid transport"/>
    <property type="evidence" value="ECO:0007669"/>
    <property type="project" value="UniProtKB-KW"/>
</dbReference>
<accession>A0AAD7RR60</accession>
<dbReference type="GO" id="GO:0034364">
    <property type="term" value="C:high-density lipoprotein particle"/>
    <property type="evidence" value="ECO:0007669"/>
    <property type="project" value="TreeGrafter"/>
</dbReference>
<evidence type="ECO:0000256" key="5">
    <source>
        <dbReference type="ARBA" id="ARBA00022729"/>
    </source>
</evidence>
<evidence type="ECO:0000256" key="1">
    <source>
        <dbReference type="ARBA" id="ARBA00004613"/>
    </source>
</evidence>
<dbReference type="GO" id="GO:0005504">
    <property type="term" value="F:fatty acid binding"/>
    <property type="evidence" value="ECO:0007669"/>
    <property type="project" value="TreeGrafter"/>
</dbReference>
<proteinExistence type="inferred from homology"/>
<evidence type="ECO:0000256" key="3">
    <source>
        <dbReference type="ARBA" id="ARBA00022448"/>
    </source>
</evidence>
<dbReference type="GO" id="GO:0010916">
    <property type="term" value="P:negative regulation of very-low-density lipoprotein particle clearance"/>
    <property type="evidence" value="ECO:0007669"/>
    <property type="project" value="TreeGrafter"/>
</dbReference>
<comment type="caution">
    <text evidence="8">The sequence shown here is derived from an EMBL/GenBank/DDBJ whole genome shotgun (WGS) entry which is preliminary data.</text>
</comment>
<evidence type="ECO:0008006" key="10">
    <source>
        <dbReference type="Google" id="ProtNLM"/>
    </source>
</evidence>
<reference evidence="8" key="1">
    <citation type="journal article" date="2023" name="Science">
        <title>Genome structures resolve the early diversification of teleost fishes.</title>
        <authorList>
            <person name="Parey E."/>
            <person name="Louis A."/>
            <person name="Montfort J."/>
            <person name="Bouchez O."/>
            <person name="Roques C."/>
            <person name="Iampietro C."/>
            <person name="Lluch J."/>
            <person name="Castinel A."/>
            <person name="Donnadieu C."/>
            <person name="Desvignes T."/>
            <person name="Floi Bucao C."/>
            <person name="Jouanno E."/>
            <person name="Wen M."/>
            <person name="Mejri S."/>
            <person name="Dirks R."/>
            <person name="Jansen H."/>
            <person name="Henkel C."/>
            <person name="Chen W.J."/>
            <person name="Zahm M."/>
            <person name="Cabau C."/>
            <person name="Klopp C."/>
            <person name="Thompson A.W."/>
            <person name="Robinson-Rechavi M."/>
            <person name="Braasch I."/>
            <person name="Lecointre G."/>
            <person name="Bobe J."/>
            <person name="Postlethwait J.H."/>
            <person name="Berthelot C."/>
            <person name="Roest Crollius H."/>
            <person name="Guiguen Y."/>
        </authorList>
    </citation>
    <scope>NUCLEOTIDE SEQUENCE</scope>
    <source>
        <strain evidence="8">NC1722</strain>
    </source>
</reference>
<keyword evidence="4" id="KW-0964">Secreted</keyword>
<dbReference type="GO" id="GO:0034361">
    <property type="term" value="C:very-low-density lipoprotein particle"/>
    <property type="evidence" value="ECO:0007669"/>
    <property type="project" value="TreeGrafter"/>
</dbReference>
<dbReference type="PANTHER" id="PTHR16565">
    <property type="entry name" value="APOLIPOPROTEIN C-I"/>
    <property type="match status" value="1"/>
</dbReference>
<dbReference type="GO" id="GO:0042157">
    <property type="term" value="P:lipoprotein metabolic process"/>
    <property type="evidence" value="ECO:0007669"/>
    <property type="project" value="InterPro"/>
</dbReference>
<sequence>MKLPIAIAVLFLVLAANTEAEEAQAEPTLEEHFTNFGVQMAALADQIKDKTKTTFDKMQQSEAAVTAREWFDNQFQKIKETMDETFNTQ</sequence>
<evidence type="ECO:0000313" key="9">
    <source>
        <dbReference type="Proteomes" id="UP001221898"/>
    </source>
</evidence>
<dbReference type="GO" id="GO:0034447">
    <property type="term" value="P:very-low-density lipoprotein particle clearance"/>
    <property type="evidence" value="ECO:0007669"/>
    <property type="project" value="TreeGrafter"/>
</dbReference>
<comment type="subcellular location">
    <subcellularLocation>
        <location evidence="1">Secreted</location>
    </subcellularLocation>
</comment>
<dbReference type="GO" id="GO:0032375">
    <property type="term" value="P:negative regulation of cholesterol transport"/>
    <property type="evidence" value="ECO:0007669"/>
    <property type="project" value="TreeGrafter"/>
</dbReference>
<dbReference type="GO" id="GO:0004859">
    <property type="term" value="F:phospholipase inhibitor activity"/>
    <property type="evidence" value="ECO:0007669"/>
    <property type="project" value="TreeGrafter"/>
</dbReference>
<dbReference type="GO" id="GO:0006641">
    <property type="term" value="P:triglyceride metabolic process"/>
    <property type="evidence" value="ECO:0007669"/>
    <property type="project" value="TreeGrafter"/>
</dbReference>
<dbReference type="InterPro" id="IPR006781">
    <property type="entry name" value="ApoC-I"/>
</dbReference>
<keyword evidence="9" id="KW-1185">Reference proteome</keyword>
<dbReference type="EMBL" id="JAINUG010000189">
    <property type="protein sequence ID" value="KAJ8388869.1"/>
    <property type="molecule type" value="Genomic_DNA"/>
</dbReference>